<sequence length="218" mass="22709">MILAPNSLPARLGLLAAALLALAACQREAAPPPQESASAAPPVNPAPIDDQPAENVPPATAPVSSPPPSAAAGQARFDGYGDLRFGMTAEQAKQAWGGELKGKPDEPGGCYYLQPIWGSNPRDFGFMVEDGKFVRVDVGNDKEIAPGGGKKGMSADEIGKLYAGRVEIQPHKYEQGAKVLRVSDAGGGVLVFETSSDGKVARWRVGVPPQVDYVEGCS</sequence>
<gene>
    <name evidence="3" type="ORF">LEN_0913</name>
</gene>
<dbReference type="GeneID" id="83062806"/>
<evidence type="ECO:0000313" key="3">
    <source>
        <dbReference type="EMBL" id="BAV96400.1"/>
    </source>
</evidence>
<dbReference type="AlphaFoldDB" id="A0AAU9AGA4"/>
<dbReference type="Proteomes" id="UP000218824">
    <property type="component" value="Chromosome"/>
</dbReference>
<name>A0AAU9AGA4_LYSEN</name>
<dbReference type="KEGG" id="lem:LEN_0913"/>
<proteinExistence type="predicted"/>
<feature type="signal peptide" evidence="2">
    <location>
        <begin position="1"/>
        <end position="29"/>
    </location>
</feature>
<dbReference type="EMBL" id="AP014940">
    <property type="protein sequence ID" value="BAV96400.1"/>
    <property type="molecule type" value="Genomic_DNA"/>
</dbReference>
<dbReference type="RefSeq" id="WP_232518413.1">
    <property type="nucleotide sequence ID" value="NZ_AP014940.1"/>
</dbReference>
<feature type="region of interest" description="Disordered" evidence="1">
    <location>
        <begin position="27"/>
        <end position="76"/>
    </location>
</feature>
<feature type="chain" id="PRO_5043437396" description="Lectin" evidence="2">
    <location>
        <begin position="30"/>
        <end position="218"/>
    </location>
</feature>
<accession>A0AAU9AGA4</accession>
<evidence type="ECO:0000256" key="1">
    <source>
        <dbReference type="SAM" id="MobiDB-lite"/>
    </source>
</evidence>
<protein>
    <recommendedName>
        <fullName evidence="5">Lectin</fullName>
    </recommendedName>
</protein>
<evidence type="ECO:0000313" key="4">
    <source>
        <dbReference type="Proteomes" id="UP000218824"/>
    </source>
</evidence>
<keyword evidence="2" id="KW-0732">Signal</keyword>
<evidence type="ECO:0008006" key="5">
    <source>
        <dbReference type="Google" id="ProtNLM"/>
    </source>
</evidence>
<reference evidence="3 4" key="1">
    <citation type="journal article" date="2017" name="DNA Res.">
        <title>Complete genome sequence and expression profile of the commercial lytic enzyme producer Lysobacter enzymogenes M497-1.</title>
        <authorList>
            <person name="Takami H."/>
            <person name="Toyoda A."/>
            <person name="Uchiyama I."/>
            <person name="Itoh T."/>
            <person name="Takaki Y."/>
            <person name="Arai W."/>
            <person name="Nishi S."/>
            <person name="Kawai M."/>
            <person name="Shinya K."/>
            <person name="Ikeda H."/>
        </authorList>
    </citation>
    <scope>NUCLEOTIDE SEQUENCE [LARGE SCALE GENOMIC DNA]</scope>
    <source>
        <strain evidence="3 4">M497-1</strain>
    </source>
</reference>
<organism evidence="3 4">
    <name type="scientific">Lysobacter enzymogenes</name>
    <dbReference type="NCBI Taxonomy" id="69"/>
    <lineage>
        <taxon>Bacteria</taxon>
        <taxon>Pseudomonadati</taxon>
        <taxon>Pseudomonadota</taxon>
        <taxon>Gammaproteobacteria</taxon>
        <taxon>Lysobacterales</taxon>
        <taxon>Lysobacteraceae</taxon>
        <taxon>Lysobacter</taxon>
    </lineage>
</organism>
<evidence type="ECO:0000256" key="2">
    <source>
        <dbReference type="SAM" id="SignalP"/>
    </source>
</evidence>